<reference evidence="7" key="2">
    <citation type="submission" date="2020-04" db="EMBL/GenBank/DDBJ databases">
        <authorList>
            <consortium name="NCBI Genome Project"/>
        </authorList>
    </citation>
    <scope>NUCLEOTIDE SEQUENCE</scope>
    <source>
        <strain evidence="7">CBS 781.70</strain>
    </source>
</reference>
<feature type="compositionally biased region" description="Low complexity" evidence="3">
    <location>
        <begin position="630"/>
        <end position="648"/>
    </location>
</feature>
<evidence type="ECO:0000256" key="3">
    <source>
        <dbReference type="SAM" id="MobiDB-lite"/>
    </source>
</evidence>
<feature type="compositionally biased region" description="Low complexity" evidence="3">
    <location>
        <begin position="111"/>
        <end position="125"/>
    </location>
</feature>
<dbReference type="PANTHER" id="PTHR37534">
    <property type="entry name" value="TRANSCRIPTIONAL ACTIVATOR PROTEIN UGA3"/>
    <property type="match status" value="1"/>
</dbReference>
<feature type="non-terminal residue" evidence="5">
    <location>
        <position position="853"/>
    </location>
</feature>
<dbReference type="PROSITE" id="PS00463">
    <property type="entry name" value="ZN2_CY6_FUNGAL_1"/>
    <property type="match status" value="1"/>
</dbReference>
<feature type="domain" description="Zn(2)-C6 fungal-type" evidence="4">
    <location>
        <begin position="7"/>
        <end position="35"/>
    </location>
</feature>
<dbReference type="GO" id="GO:0045944">
    <property type="term" value="P:positive regulation of transcription by RNA polymerase II"/>
    <property type="evidence" value="ECO:0007669"/>
    <property type="project" value="TreeGrafter"/>
</dbReference>
<organism evidence="5">
    <name type="scientific">Eremomyces bilateralis CBS 781.70</name>
    <dbReference type="NCBI Taxonomy" id="1392243"/>
    <lineage>
        <taxon>Eukaryota</taxon>
        <taxon>Fungi</taxon>
        <taxon>Dikarya</taxon>
        <taxon>Ascomycota</taxon>
        <taxon>Pezizomycotina</taxon>
        <taxon>Dothideomycetes</taxon>
        <taxon>Dothideomycetes incertae sedis</taxon>
        <taxon>Eremomycetales</taxon>
        <taxon>Eremomycetaceae</taxon>
        <taxon>Eremomyces</taxon>
    </lineage>
</organism>
<reference evidence="7" key="3">
    <citation type="submission" date="2025-04" db="UniProtKB">
        <authorList>
            <consortium name="RefSeq"/>
        </authorList>
    </citation>
    <scope>IDENTIFICATION</scope>
    <source>
        <strain evidence="7">CBS 781.70</strain>
    </source>
</reference>
<evidence type="ECO:0000259" key="4">
    <source>
        <dbReference type="PROSITE" id="PS50048"/>
    </source>
</evidence>
<evidence type="ECO:0000313" key="6">
    <source>
        <dbReference type="Proteomes" id="UP000504638"/>
    </source>
</evidence>
<dbReference type="GeneID" id="54416311"/>
<dbReference type="PANTHER" id="PTHR37534:SF23">
    <property type="entry name" value="ZN(II)2CYS6 TRANSCRIPTION FACTOR (EUROFUNG)"/>
    <property type="match status" value="1"/>
</dbReference>
<dbReference type="Gene3D" id="4.10.240.10">
    <property type="entry name" value="Zn(2)-C6 fungal-type DNA-binding domain"/>
    <property type="match status" value="1"/>
</dbReference>
<dbReference type="Proteomes" id="UP000504638">
    <property type="component" value="Unplaced"/>
</dbReference>
<feature type="region of interest" description="Disordered" evidence="3">
    <location>
        <begin position="105"/>
        <end position="170"/>
    </location>
</feature>
<comment type="subcellular location">
    <subcellularLocation>
        <location evidence="1">Nucleus</location>
    </subcellularLocation>
</comment>
<dbReference type="InterPro" id="IPR036864">
    <property type="entry name" value="Zn2-C6_fun-type_DNA-bd_sf"/>
</dbReference>
<evidence type="ECO:0000313" key="5">
    <source>
        <dbReference type="EMBL" id="KAF1811921.1"/>
    </source>
</evidence>
<accession>A0A6G1G1X0</accession>
<sequence length="853" mass="93677">RKRTKTGCLTCRKRRIKCGEEKPVCGNCIKSKRHCEGYNQRVIFKPPIDNWPSNTGIHTLQYHTDQTSSYPSTHPQSSAQPSLPTASGHGLEHDSFNAIHAWQSSQQTRLIPPSHSDDISPPINDGSFQNLPPAPQTTGDSGPSVDGSIQTSATTPMTSESQKSYNIPFSSGATDVHPASAVWFPRTTAQDILEAGAVESHDDDFFDVEPEDDQAFALELASNQNHDFNSLIALHKQSISDFSTRGYDAFLTPDLLDIYHPEYAANPLKNEATRRIFAHFIHATGPSLSIYERNPGNASGLFSEVHIPRSQQNLWTYTLPVLAINDQALLQVMLALGSLHIAKLQGASEMPSLKHYGYAIKRINKRLSDESKRHQATTLAASLLLGFYEVMAGEHMRWSTHIQGAQKLIVEIDYVGMTKQLRKSREAEASQKQNHKGMSDWHISLSHDAQKDAPNEVDEGVLSTLVGREVRFDDFGQVEPEGSSSQGRTNPKKGFHLDHYDIYQDLFWWYCRQDAYQSIISGEPLLMSYDKWTDCPPRAKLGKAAVYGTHDHLILLLGRISDFAARDRPRKTRQLQAFGPQWKTPGPPPGMGRGGPPSGMAGRPGQNQPSVDPNAFPAGPRFIPRPPRAGPSSPSSRSDASHSSSTSSKKARDIADLPAATAAALEEWNSILKALTVFEMELGPNFQPLSPEFAPTVHTPFGPAMQYRSFDRAVVWGLYHMCHLILQRSHPTMPPAAMMAAAVSGHQTAQRAQEIGRVAAGIIDSAGGMGSTNLSGAPHAPLNPSLGAAIYEITVPLFFAGIQFMDPSQREWLVDRVLMIHRRTGFQSAGAIAMGCESAWENAALRGGPPYTR</sequence>
<dbReference type="Pfam" id="PF00172">
    <property type="entry name" value="Zn_clus"/>
    <property type="match status" value="1"/>
</dbReference>
<dbReference type="SMART" id="SM00066">
    <property type="entry name" value="GAL4"/>
    <property type="match status" value="1"/>
</dbReference>
<feature type="region of interest" description="Disordered" evidence="3">
    <location>
        <begin position="64"/>
        <end position="92"/>
    </location>
</feature>
<dbReference type="InterPro" id="IPR021858">
    <property type="entry name" value="Fun_TF"/>
</dbReference>
<proteinExistence type="predicted"/>
<evidence type="ECO:0000256" key="1">
    <source>
        <dbReference type="ARBA" id="ARBA00004123"/>
    </source>
</evidence>
<protein>
    <recommendedName>
        <fullName evidence="4">Zn(2)-C6 fungal-type domain-containing protein</fullName>
    </recommendedName>
</protein>
<feature type="compositionally biased region" description="Polar residues" evidence="3">
    <location>
        <begin position="126"/>
        <end position="170"/>
    </location>
</feature>
<dbReference type="PROSITE" id="PS50048">
    <property type="entry name" value="ZN2_CY6_FUNGAL_2"/>
    <property type="match status" value="1"/>
</dbReference>
<feature type="non-terminal residue" evidence="5">
    <location>
        <position position="1"/>
    </location>
</feature>
<dbReference type="EMBL" id="ML975159">
    <property type="protein sequence ID" value="KAF1811921.1"/>
    <property type="molecule type" value="Genomic_DNA"/>
</dbReference>
<dbReference type="GO" id="GO:0005634">
    <property type="term" value="C:nucleus"/>
    <property type="evidence" value="ECO:0007669"/>
    <property type="project" value="UniProtKB-SubCell"/>
</dbReference>
<reference evidence="5 7" key="1">
    <citation type="submission" date="2020-01" db="EMBL/GenBank/DDBJ databases">
        <authorList>
            <consortium name="DOE Joint Genome Institute"/>
            <person name="Haridas S."/>
            <person name="Albert R."/>
            <person name="Binder M."/>
            <person name="Bloem J."/>
            <person name="Labutti K."/>
            <person name="Salamov A."/>
            <person name="Andreopoulos B."/>
            <person name="Baker S.E."/>
            <person name="Barry K."/>
            <person name="Bills G."/>
            <person name="Bluhm B.H."/>
            <person name="Cannon C."/>
            <person name="Castanera R."/>
            <person name="Culley D.E."/>
            <person name="Daum C."/>
            <person name="Ezra D."/>
            <person name="Gonzalez J.B."/>
            <person name="Henrissat B."/>
            <person name="Kuo A."/>
            <person name="Liang C."/>
            <person name="Lipzen A."/>
            <person name="Lutzoni F."/>
            <person name="Magnuson J."/>
            <person name="Mondo S."/>
            <person name="Nolan M."/>
            <person name="Ohm R."/>
            <person name="Pangilinan J."/>
            <person name="Park H.-J."/>
            <person name="Ramirez L."/>
            <person name="Alfaro M."/>
            <person name="Sun H."/>
            <person name="Tritt A."/>
            <person name="Yoshinaga Y."/>
            <person name="Zwiers L.-H."/>
            <person name="Turgeon B.G."/>
            <person name="Goodwin S.B."/>
            <person name="Spatafora J.W."/>
            <person name="Crous P.W."/>
            <person name="Grigoriev I.V."/>
        </authorList>
    </citation>
    <scope>NUCLEOTIDE SEQUENCE</scope>
    <source>
        <strain evidence="5 7">CBS 781.70</strain>
    </source>
</reference>
<dbReference type="RefSeq" id="XP_033533552.1">
    <property type="nucleotide sequence ID" value="XM_033675741.1"/>
</dbReference>
<dbReference type="AlphaFoldDB" id="A0A6G1G1X0"/>
<evidence type="ECO:0000313" key="7">
    <source>
        <dbReference type="RefSeq" id="XP_033533552.1"/>
    </source>
</evidence>
<keyword evidence="2" id="KW-0539">Nucleus</keyword>
<gene>
    <name evidence="5 7" type="ORF">P152DRAFT_381794</name>
</gene>
<dbReference type="Pfam" id="PF11951">
    <property type="entry name" value="Fungal_trans_2"/>
    <property type="match status" value="1"/>
</dbReference>
<dbReference type="GO" id="GO:0008270">
    <property type="term" value="F:zinc ion binding"/>
    <property type="evidence" value="ECO:0007669"/>
    <property type="project" value="InterPro"/>
</dbReference>
<feature type="compositionally biased region" description="Polar residues" evidence="3">
    <location>
        <begin position="64"/>
        <end position="85"/>
    </location>
</feature>
<evidence type="ECO:0000256" key="2">
    <source>
        <dbReference type="ARBA" id="ARBA00023242"/>
    </source>
</evidence>
<feature type="region of interest" description="Disordered" evidence="3">
    <location>
        <begin position="568"/>
        <end position="653"/>
    </location>
</feature>
<dbReference type="SUPFAM" id="SSF57701">
    <property type="entry name" value="Zn2/Cys6 DNA-binding domain"/>
    <property type="match status" value="1"/>
</dbReference>
<dbReference type="InterPro" id="IPR001138">
    <property type="entry name" value="Zn2Cys6_DnaBD"/>
</dbReference>
<name>A0A6G1G1X0_9PEZI</name>
<dbReference type="OrthoDB" id="5391043at2759"/>
<keyword evidence="6" id="KW-1185">Reference proteome</keyword>
<dbReference type="CDD" id="cd00067">
    <property type="entry name" value="GAL4"/>
    <property type="match status" value="1"/>
</dbReference>
<dbReference type="GO" id="GO:0000976">
    <property type="term" value="F:transcription cis-regulatory region binding"/>
    <property type="evidence" value="ECO:0007669"/>
    <property type="project" value="TreeGrafter"/>
</dbReference>
<dbReference type="GO" id="GO:0000981">
    <property type="term" value="F:DNA-binding transcription factor activity, RNA polymerase II-specific"/>
    <property type="evidence" value="ECO:0007669"/>
    <property type="project" value="InterPro"/>
</dbReference>